<keyword evidence="12" id="KW-1185">Reference proteome</keyword>
<evidence type="ECO:0000313" key="12">
    <source>
        <dbReference type="Proteomes" id="UP000196027"/>
    </source>
</evidence>
<dbReference type="GO" id="GO:0005524">
    <property type="term" value="F:ATP binding"/>
    <property type="evidence" value="ECO:0007669"/>
    <property type="project" value="UniProtKB-UniRule"/>
</dbReference>
<keyword evidence="2" id="KW-0808">Transferase</keyword>
<sequence>MEIPGYTISRELGRGGMATVYLGVQESFGRKVAIKVLDAKVAQDQEFAERFLREARIVAGLSHPHIVPVYDVGLQNEHYYMTMDYLSGGVLPQWIKAGLEKAEVIQICREIASALQFAHDNGYIHRDIKPDNIMFRGDNSAVLTDFGVARAQKASEGLTQAGTIIGTPTYMSPEQISGEDIDSRADLYSLGVVLYEMLMKVPPYQTDDFLAMALKHVQDPIPEFPWQHAEFQDILNRLMAKDAEDRFQSGRELIKALKQLEHPADPPPVPTPEQSVRHNESVVTETVTEAKTVAKSKTEAKPDNITAQAQSPDAKAPAAVKRKEGLFFNEKTVKKLGMFKSYILECEITSPDSHHFSILFSRLTTKLVDWHDERDKKSKGIELNLYIPPWTFQKAKDAIQKLYQSGGTYAFLQSVAIEVVLTEFDGQKSEHFSPSKG</sequence>
<dbReference type="PROSITE" id="PS50011">
    <property type="entry name" value="PROTEIN_KINASE_DOM"/>
    <property type="match status" value="1"/>
</dbReference>
<organism evidence="11 12">
    <name type="scientific">Oleiphilus messinensis</name>
    <dbReference type="NCBI Taxonomy" id="141451"/>
    <lineage>
        <taxon>Bacteria</taxon>
        <taxon>Pseudomonadati</taxon>
        <taxon>Pseudomonadota</taxon>
        <taxon>Gammaproteobacteria</taxon>
        <taxon>Oceanospirillales</taxon>
        <taxon>Oleiphilaceae</taxon>
        <taxon>Oleiphilus</taxon>
    </lineage>
</organism>
<proteinExistence type="predicted"/>
<dbReference type="SUPFAM" id="SSF56112">
    <property type="entry name" value="Protein kinase-like (PK-like)"/>
    <property type="match status" value="1"/>
</dbReference>
<feature type="region of interest" description="Disordered" evidence="9">
    <location>
        <begin position="259"/>
        <end position="316"/>
    </location>
</feature>
<dbReference type="CDD" id="cd14014">
    <property type="entry name" value="STKc_PknB_like"/>
    <property type="match status" value="1"/>
</dbReference>
<keyword evidence="3 8" id="KW-0547">Nucleotide-binding</keyword>
<dbReference type="EMBL" id="CP021425">
    <property type="protein sequence ID" value="ARU54252.1"/>
    <property type="molecule type" value="Genomic_DNA"/>
</dbReference>
<evidence type="ECO:0000313" key="11">
    <source>
        <dbReference type="EMBL" id="ARU54252.1"/>
    </source>
</evidence>
<accession>A0A1Y0I1D1</accession>
<dbReference type="InterPro" id="IPR008271">
    <property type="entry name" value="Ser/Thr_kinase_AS"/>
</dbReference>
<dbReference type="RefSeq" id="WP_157678083.1">
    <property type="nucleotide sequence ID" value="NZ_CP021425.1"/>
</dbReference>
<dbReference type="Pfam" id="PF00069">
    <property type="entry name" value="Pkinase"/>
    <property type="match status" value="1"/>
</dbReference>
<dbReference type="Gene3D" id="3.30.200.20">
    <property type="entry name" value="Phosphorylase Kinase, domain 1"/>
    <property type="match status" value="1"/>
</dbReference>
<feature type="compositionally biased region" description="Low complexity" evidence="9">
    <location>
        <begin position="282"/>
        <end position="295"/>
    </location>
</feature>
<evidence type="ECO:0000256" key="8">
    <source>
        <dbReference type="PROSITE-ProRule" id="PRU10141"/>
    </source>
</evidence>
<comment type="catalytic activity">
    <reaction evidence="6">
        <text>L-threonyl-[protein] + ATP = O-phospho-L-threonyl-[protein] + ADP + H(+)</text>
        <dbReference type="Rhea" id="RHEA:46608"/>
        <dbReference type="Rhea" id="RHEA-COMP:11060"/>
        <dbReference type="Rhea" id="RHEA-COMP:11605"/>
        <dbReference type="ChEBI" id="CHEBI:15378"/>
        <dbReference type="ChEBI" id="CHEBI:30013"/>
        <dbReference type="ChEBI" id="CHEBI:30616"/>
        <dbReference type="ChEBI" id="CHEBI:61977"/>
        <dbReference type="ChEBI" id="CHEBI:456216"/>
        <dbReference type="EC" id="2.7.11.1"/>
    </reaction>
</comment>
<dbReference type="InterPro" id="IPR017441">
    <property type="entry name" value="Protein_kinase_ATP_BS"/>
</dbReference>
<keyword evidence="4 11" id="KW-0418">Kinase</keyword>
<dbReference type="OrthoDB" id="9801841at2"/>
<dbReference type="SMART" id="SM00220">
    <property type="entry name" value="S_TKc"/>
    <property type="match status" value="1"/>
</dbReference>
<dbReference type="PANTHER" id="PTHR43289">
    <property type="entry name" value="MITOGEN-ACTIVATED PROTEIN KINASE KINASE KINASE 20-RELATED"/>
    <property type="match status" value="1"/>
</dbReference>
<feature type="domain" description="Protein kinase" evidence="10">
    <location>
        <begin position="6"/>
        <end position="265"/>
    </location>
</feature>
<evidence type="ECO:0000256" key="3">
    <source>
        <dbReference type="ARBA" id="ARBA00022741"/>
    </source>
</evidence>
<dbReference type="GO" id="GO:0004674">
    <property type="term" value="F:protein serine/threonine kinase activity"/>
    <property type="evidence" value="ECO:0007669"/>
    <property type="project" value="UniProtKB-KW"/>
</dbReference>
<evidence type="ECO:0000256" key="6">
    <source>
        <dbReference type="ARBA" id="ARBA00047899"/>
    </source>
</evidence>
<evidence type="ECO:0000259" key="10">
    <source>
        <dbReference type="PROSITE" id="PS50011"/>
    </source>
</evidence>
<dbReference type="PANTHER" id="PTHR43289:SF6">
    <property type="entry name" value="SERINE_THREONINE-PROTEIN KINASE NEKL-3"/>
    <property type="match status" value="1"/>
</dbReference>
<evidence type="ECO:0000256" key="5">
    <source>
        <dbReference type="ARBA" id="ARBA00022840"/>
    </source>
</evidence>
<protein>
    <submittedName>
        <fullName evidence="11">Serine/threonine protein kinase</fullName>
    </submittedName>
</protein>
<evidence type="ECO:0000256" key="4">
    <source>
        <dbReference type="ARBA" id="ARBA00022777"/>
    </source>
</evidence>
<evidence type="ECO:0000256" key="9">
    <source>
        <dbReference type="SAM" id="MobiDB-lite"/>
    </source>
</evidence>
<keyword evidence="5 8" id="KW-0067">ATP-binding</keyword>
<reference evidence="11 12" key="1">
    <citation type="submission" date="2017-05" db="EMBL/GenBank/DDBJ databases">
        <title>Genomic insights into alkan degradation activity of Oleiphilus messinensis.</title>
        <authorList>
            <person name="Kozyavkin S.A."/>
            <person name="Slesarev A.I."/>
            <person name="Golyshin P.N."/>
            <person name="Korzhenkov A."/>
            <person name="Golyshina O.N."/>
            <person name="Toshchakov S.V."/>
        </authorList>
    </citation>
    <scope>NUCLEOTIDE SEQUENCE [LARGE SCALE GENOMIC DNA]</scope>
    <source>
        <strain evidence="11 12">ME102</strain>
    </source>
</reference>
<dbReference type="PROSITE" id="PS00107">
    <property type="entry name" value="PROTEIN_KINASE_ATP"/>
    <property type="match status" value="1"/>
</dbReference>
<name>A0A1Y0I1D1_9GAMM</name>
<dbReference type="InterPro" id="IPR011009">
    <property type="entry name" value="Kinase-like_dom_sf"/>
</dbReference>
<evidence type="ECO:0000256" key="2">
    <source>
        <dbReference type="ARBA" id="ARBA00022679"/>
    </source>
</evidence>
<dbReference type="PROSITE" id="PS00108">
    <property type="entry name" value="PROTEIN_KINASE_ST"/>
    <property type="match status" value="1"/>
</dbReference>
<dbReference type="FunFam" id="3.30.200.20:FF:000035">
    <property type="entry name" value="Serine/threonine protein kinase Stk1"/>
    <property type="match status" value="1"/>
</dbReference>
<feature type="binding site" evidence="8">
    <location>
        <position position="35"/>
    </location>
    <ligand>
        <name>ATP</name>
        <dbReference type="ChEBI" id="CHEBI:30616"/>
    </ligand>
</feature>
<dbReference type="Proteomes" id="UP000196027">
    <property type="component" value="Chromosome"/>
</dbReference>
<evidence type="ECO:0000256" key="1">
    <source>
        <dbReference type="ARBA" id="ARBA00022527"/>
    </source>
</evidence>
<keyword evidence="1 11" id="KW-0723">Serine/threonine-protein kinase</keyword>
<evidence type="ECO:0000256" key="7">
    <source>
        <dbReference type="ARBA" id="ARBA00048679"/>
    </source>
</evidence>
<gene>
    <name evidence="11" type="ORF">OLMES_0144</name>
</gene>
<dbReference type="InterPro" id="IPR000719">
    <property type="entry name" value="Prot_kinase_dom"/>
</dbReference>
<dbReference type="KEGG" id="ome:OLMES_0144"/>
<dbReference type="AlphaFoldDB" id="A0A1Y0I1D1"/>
<comment type="catalytic activity">
    <reaction evidence="7">
        <text>L-seryl-[protein] + ATP = O-phospho-L-seryl-[protein] + ADP + H(+)</text>
        <dbReference type="Rhea" id="RHEA:17989"/>
        <dbReference type="Rhea" id="RHEA-COMP:9863"/>
        <dbReference type="Rhea" id="RHEA-COMP:11604"/>
        <dbReference type="ChEBI" id="CHEBI:15378"/>
        <dbReference type="ChEBI" id="CHEBI:29999"/>
        <dbReference type="ChEBI" id="CHEBI:30616"/>
        <dbReference type="ChEBI" id="CHEBI:83421"/>
        <dbReference type="ChEBI" id="CHEBI:456216"/>
        <dbReference type="EC" id="2.7.11.1"/>
    </reaction>
</comment>
<dbReference type="Gene3D" id="1.10.510.10">
    <property type="entry name" value="Transferase(Phosphotransferase) domain 1"/>
    <property type="match status" value="1"/>
</dbReference>